<dbReference type="InterPro" id="IPR058031">
    <property type="entry name" value="AAA_lid_NorR"/>
</dbReference>
<dbReference type="Proteomes" id="UP000198744">
    <property type="component" value="Unassembled WGS sequence"/>
</dbReference>
<dbReference type="SMART" id="SM00382">
    <property type="entry name" value="AAA"/>
    <property type="match status" value="1"/>
</dbReference>
<evidence type="ECO:0000256" key="2">
    <source>
        <dbReference type="ARBA" id="ARBA00022840"/>
    </source>
</evidence>
<dbReference type="PANTHER" id="PTHR32071:SF57">
    <property type="entry name" value="C4-DICARBOXYLATE TRANSPORT TRANSCRIPTIONAL REGULATORY PROTEIN DCTD"/>
    <property type="match status" value="1"/>
</dbReference>
<dbReference type="InterPro" id="IPR025662">
    <property type="entry name" value="Sigma_54_int_dom_ATP-bd_1"/>
</dbReference>
<dbReference type="CDD" id="cd00009">
    <property type="entry name" value="AAA"/>
    <property type="match status" value="1"/>
</dbReference>
<accession>A0A1H7WYP5</accession>
<dbReference type="InterPro" id="IPR009057">
    <property type="entry name" value="Homeodomain-like_sf"/>
</dbReference>
<dbReference type="GO" id="GO:0000160">
    <property type="term" value="P:phosphorelay signal transduction system"/>
    <property type="evidence" value="ECO:0007669"/>
    <property type="project" value="InterPro"/>
</dbReference>
<dbReference type="PANTHER" id="PTHR32071">
    <property type="entry name" value="TRANSCRIPTIONAL REGULATORY PROTEIN"/>
    <property type="match status" value="1"/>
</dbReference>
<dbReference type="InterPro" id="IPR011006">
    <property type="entry name" value="CheY-like_superfamily"/>
</dbReference>
<protein>
    <submittedName>
        <fullName evidence="10">DNA-binding transcriptional response regulator, NtrC family, contains REC, AAA-type ATPase, and a Fis-type DNA-binding domains</fullName>
    </submittedName>
</protein>
<dbReference type="InterPro" id="IPR001789">
    <property type="entry name" value="Sig_transdc_resp-reg_receiver"/>
</dbReference>
<feature type="domain" description="Sigma-54 factor interaction" evidence="8">
    <location>
        <begin position="144"/>
        <end position="373"/>
    </location>
</feature>
<dbReference type="OrthoDB" id="9814761at2"/>
<dbReference type="GO" id="GO:0006355">
    <property type="term" value="P:regulation of DNA-templated transcription"/>
    <property type="evidence" value="ECO:0007669"/>
    <property type="project" value="InterPro"/>
</dbReference>
<dbReference type="Pfam" id="PF00158">
    <property type="entry name" value="Sigma54_activat"/>
    <property type="match status" value="1"/>
</dbReference>
<dbReference type="FunFam" id="3.40.50.300:FF:000006">
    <property type="entry name" value="DNA-binding transcriptional regulator NtrC"/>
    <property type="match status" value="1"/>
</dbReference>
<dbReference type="InterPro" id="IPR002197">
    <property type="entry name" value="HTH_Fis"/>
</dbReference>
<keyword evidence="5" id="KW-0010">Activator</keyword>
<gene>
    <name evidence="10" type="ORF">SAMN04489760_108111</name>
</gene>
<dbReference type="SMART" id="SM00448">
    <property type="entry name" value="REC"/>
    <property type="match status" value="1"/>
</dbReference>
<dbReference type="STRING" id="43775.SAMN04489760_108111"/>
<keyword evidence="3" id="KW-0805">Transcription regulation</keyword>
<organism evidence="10 11">
    <name type="scientific">Syntrophus gentianae</name>
    <dbReference type="NCBI Taxonomy" id="43775"/>
    <lineage>
        <taxon>Bacteria</taxon>
        <taxon>Pseudomonadati</taxon>
        <taxon>Thermodesulfobacteriota</taxon>
        <taxon>Syntrophia</taxon>
        <taxon>Syntrophales</taxon>
        <taxon>Syntrophaceae</taxon>
        <taxon>Syntrophus</taxon>
    </lineage>
</organism>
<keyword evidence="7" id="KW-0597">Phosphoprotein</keyword>
<keyword evidence="11" id="KW-1185">Reference proteome</keyword>
<dbReference type="SUPFAM" id="SSF46689">
    <property type="entry name" value="Homeodomain-like"/>
    <property type="match status" value="1"/>
</dbReference>
<name>A0A1H7WYP5_9BACT</name>
<evidence type="ECO:0000259" key="8">
    <source>
        <dbReference type="PROSITE" id="PS50045"/>
    </source>
</evidence>
<evidence type="ECO:0000256" key="1">
    <source>
        <dbReference type="ARBA" id="ARBA00022741"/>
    </source>
</evidence>
<reference evidence="10 11" key="1">
    <citation type="submission" date="2016-10" db="EMBL/GenBank/DDBJ databases">
        <authorList>
            <person name="de Groot N.N."/>
        </authorList>
    </citation>
    <scope>NUCLEOTIDE SEQUENCE [LARGE SCALE GENOMIC DNA]</scope>
    <source>
        <strain evidence="10 11">DSM 8423</strain>
    </source>
</reference>
<keyword evidence="4 10" id="KW-0238">DNA-binding</keyword>
<dbReference type="Gene3D" id="3.40.50.2300">
    <property type="match status" value="1"/>
</dbReference>
<evidence type="ECO:0000259" key="9">
    <source>
        <dbReference type="PROSITE" id="PS50110"/>
    </source>
</evidence>
<dbReference type="PROSITE" id="PS00675">
    <property type="entry name" value="SIGMA54_INTERACT_1"/>
    <property type="match status" value="1"/>
</dbReference>
<dbReference type="AlphaFoldDB" id="A0A1H7WYP5"/>
<evidence type="ECO:0000256" key="4">
    <source>
        <dbReference type="ARBA" id="ARBA00023125"/>
    </source>
</evidence>
<dbReference type="Pfam" id="PF00072">
    <property type="entry name" value="Response_reg"/>
    <property type="match status" value="1"/>
</dbReference>
<evidence type="ECO:0000313" key="10">
    <source>
        <dbReference type="EMBL" id="SEM26690.1"/>
    </source>
</evidence>
<dbReference type="InterPro" id="IPR002078">
    <property type="entry name" value="Sigma_54_int"/>
</dbReference>
<dbReference type="Gene3D" id="1.10.10.60">
    <property type="entry name" value="Homeodomain-like"/>
    <property type="match status" value="1"/>
</dbReference>
<proteinExistence type="predicted"/>
<dbReference type="InterPro" id="IPR025944">
    <property type="entry name" value="Sigma_54_int_dom_CS"/>
</dbReference>
<dbReference type="RefSeq" id="WP_093883110.1">
    <property type="nucleotide sequence ID" value="NZ_FOBS01000008.1"/>
</dbReference>
<evidence type="ECO:0000256" key="5">
    <source>
        <dbReference type="ARBA" id="ARBA00023159"/>
    </source>
</evidence>
<evidence type="ECO:0000256" key="3">
    <source>
        <dbReference type="ARBA" id="ARBA00023015"/>
    </source>
</evidence>
<sequence>MKKQKILIAEDDDLNRNNLTELLSLEGYEVHAVENGKEAMASFVEDKYDLVITDLKMPQGDGLELLKFVKDMNPDNIVIMMTGFGTVDSAVEAMKFGAFDYISKPMKDDLVKLTVSRALSFASLQEENVTLRDNLREKYDFGKMLGYSECMKTIFDTIEKVAKSDSTVIIYGESGTGKELVARAIHFNSDRKNFPLIPVNCGAIPEELLESELFGHEKGAFTGAIRNRLGRFELAQGGTIFLNEIGDMSPSLQVKLLRVIQEKQFERIGGVKTINADVRILAATNQNLEEAVAEKRFREDLYYRINVIPIHLPALRERGPDIAILANHFLQKFAQMKKKEVTHISPEAIACLLHYPWPGNVRELENLIEMLVVLKEGNDIVLEDLPLKIRQFKREAQTIGAIQIPEEGIDFNELVSQFEKDILLNALEKSGGVKNRAAKLLNLNRTTLVEKLKRLNISAEA</sequence>
<dbReference type="SUPFAM" id="SSF52540">
    <property type="entry name" value="P-loop containing nucleoside triphosphate hydrolases"/>
    <property type="match status" value="1"/>
</dbReference>
<keyword evidence="1" id="KW-0547">Nucleotide-binding</keyword>
<evidence type="ECO:0000256" key="6">
    <source>
        <dbReference type="ARBA" id="ARBA00023163"/>
    </source>
</evidence>
<dbReference type="Pfam" id="PF25601">
    <property type="entry name" value="AAA_lid_14"/>
    <property type="match status" value="1"/>
</dbReference>
<dbReference type="Pfam" id="PF02954">
    <property type="entry name" value="HTH_8"/>
    <property type="match status" value="1"/>
</dbReference>
<dbReference type="PROSITE" id="PS00688">
    <property type="entry name" value="SIGMA54_INTERACT_3"/>
    <property type="match status" value="1"/>
</dbReference>
<dbReference type="Gene3D" id="3.40.50.300">
    <property type="entry name" value="P-loop containing nucleotide triphosphate hydrolases"/>
    <property type="match status" value="1"/>
</dbReference>
<dbReference type="PROSITE" id="PS50045">
    <property type="entry name" value="SIGMA54_INTERACT_4"/>
    <property type="match status" value="1"/>
</dbReference>
<dbReference type="Gene3D" id="1.10.8.60">
    <property type="match status" value="1"/>
</dbReference>
<dbReference type="GO" id="GO:0043565">
    <property type="term" value="F:sequence-specific DNA binding"/>
    <property type="evidence" value="ECO:0007669"/>
    <property type="project" value="InterPro"/>
</dbReference>
<dbReference type="PRINTS" id="PR01590">
    <property type="entry name" value="HTHFIS"/>
</dbReference>
<evidence type="ECO:0000256" key="7">
    <source>
        <dbReference type="PROSITE-ProRule" id="PRU00169"/>
    </source>
</evidence>
<feature type="domain" description="Response regulatory" evidence="9">
    <location>
        <begin position="5"/>
        <end position="119"/>
    </location>
</feature>
<dbReference type="FunFam" id="1.10.8.60:FF:000014">
    <property type="entry name" value="DNA-binding transcriptional regulator NtrC"/>
    <property type="match status" value="1"/>
</dbReference>
<dbReference type="InterPro" id="IPR003593">
    <property type="entry name" value="AAA+_ATPase"/>
</dbReference>
<evidence type="ECO:0000313" key="11">
    <source>
        <dbReference type="Proteomes" id="UP000198744"/>
    </source>
</evidence>
<feature type="modified residue" description="4-aspartylphosphate" evidence="7">
    <location>
        <position position="54"/>
    </location>
</feature>
<dbReference type="SUPFAM" id="SSF52172">
    <property type="entry name" value="CheY-like"/>
    <property type="match status" value="1"/>
</dbReference>
<dbReference type="GO" id="GO:0005524">
    <property type="term" value="F:ATP binding"/>
    <property type="evidence" value="ECO:0007669"/>
    <property type="project" value="UniProtKB-KW"/>
</dbReference>
<dbReference type="PROSITE" id="PS50110">
    <property type="entry name" value="RESPONSE_REGULATORY"/>
    <property type="match status" value="1"/>
</dbReference>
<dbReference type="InterPro" id="IPR027417">
    <property type="entry name" value="P-loop_NTPase"/>
</dbReference>
<keyword evidence="2" id="KW-0067">ATP-binding</keyword>
<dbReference type="EMBL" id="FOBS01000008">
    <property type="protein sequence ID" value="SEM26690.1"/>
    <property type="molecule type" value="Genomic_DNA"/>
</dbReference>
<keyword evidence="6" id="KW-0804">Transcription</keyword>